<sequence>MLQWMQWCQQSFNLVYVQERLVCIGDGIKVPKEAKRQPGLKWMHHSSQNNNKPNRFIGHHFGCIAFVAFCENQYRAILQAAQLHEGVDAIRQLNANENNALYEKESVVIRMLSLIVIVAMHRAQPMYACLDAYFATSPAFLYAASYLMDDGKPWVHLITKAKSSYVAYIIDGQKKKRHSSCFPCLSIKTGLKLRHIRCTQSVLCIFIGKTFIGEH</sequence>
<protein>
    <recommendedName>
        <fullName evidence="3">Transposase IS701-like DDE domain-containing protein</fullName>
    </recommendedName>
</protein>
<reference evidence="1 2" key="1">
    <citation type="submission" date="2016-10" db="EMBL/GenBank/DDBJ databases">
        <authorList>
            <person name="de Groot N.N."/>
        </authorList>
    </citation>
    <scope>NUCLEOTIDE SEQUENCE [LARGE SCALE GENOMIC DNA]</scope>
    <source>
        <strain evidence="1">MBHS1</strain>
    </source>
</reference>
<organism evidence="1 2">
    <name type="scientific">Candidatus Venteria ishoeyi</name>
    <dbReference type="NCBI Taxonomy" id="1899563"/>
    <lineage>
        <taxon>Bacteria</taxon>
        <taxon>Pseudomonadati</taxon>
        <taxon>Pseudomonadota</taxon>
        <taxon>Gammaproteobacteria</taxon>
        <taxon>Thiotrichales</taxon>
        <taxon>Thiotrichaceae</taxon>
        <taxon>Venteria</taxon>
    </lineage>
</organism>
<dbReference type="AlphaFoldDB" id="A0A1H6F9R7"/>
<dbReference type="EMBL" id="FMSV02000508">
    <property type="protein sequence ID" value="SEH06837.1"/>
    <property type="molecule type" value="Genomic_DNA"/>
</dbReference>
<evidence type="ECO:0000313" key="2">
    <source>
        <dbReference type="Proteomes" id="UP000236724"/>
    </source>
</evidence>
<evidence type="ECO:0008006" key="3">
    <source>
        <dbReference type="Google" id="ProtNLM"/>
    </source>
</evidence>
<proteinExistence type="predicted"/>
<accession>A0A1H6F9R7</accession>
<keyword evidence="2" id="KW-1185">Reference proteome</keyword>
<gene>
    <name evidence="1" type="ORF">MBHS_02703</name>
</gene>
<evidence type="ECO:0000313" key="1">
    <source>
        <dbReference type="EMBL" id="SEH06837.1"/>
    </source>
</evidence>
<name>A0A1H6F9R7_9GAMM</name>
<dbReference type="Proteomes" id="UP000236724">
    <property type="component" value="Unassembled WGS sequence"/>
</dbReference>